<comment type="caution">
    <text evidence="1">The sequence shown here is derived from an EMBL/GenBank/DDBJ whole genome shotgun (WGS) entry which is preliminary data.</text>
</comment>
<reference evidence="1 2" key="1">
    <citation type="journal article" date="2016" name="Nat. Commun.">
        <title>Thousands of microbial genomes shed light on interconnected biogeochemical processes in an aquifer system.</title>
        <authorList>
            <person name="Anantharaman K."/>
            <person name="Brown C.T."/>
            <person name="Hug L.A."/>
            <person name="Sharon I."/>
            <person name="Castelle C.J."/>
            <person name="Probst A.J."/>
            <person name="Thomas B.C."/>
            <person name="Singh A."/>
            <person name="Wilkins M.J."/>
            <person name="Karaoz U."/>
            <person name="Brodie E.L."/>
            <person name="Williams K.H."/>
            <person name="Hubbard S.S."/>
            <person name="Banfield J.F."/>
        </authorList>
    </citation>
    <scope>NUCLEOTIDE SEQUENCE [LARGE SCALE GENOMIC DNA]</scope>
</reference>
<protein>
    <submittedName>
        <fullName evidence="1">Uncharacterized protein</fullName>
    </submittedName>
</protein>
<evidence type="ECO:0000313" key="1">
    <source>
        <dbReference type="EMBL" id="OGF79377.1"/>
    </source>
</evidence>
<proteinExistence type="predicted"/>
<gene>
    <name evidence="1" type="ORF">A2W54_01445</name>
</gene>
<accession>A0A1F5WUP4</accession>
<dbReference type="Proteomes" id="UP000178425">
    <property type="component" value="Unassembled WGS sequence"/>
</dbReference>
<dbReference type="EMBL" id="MFHI01000005">
    <property type="protein sequence ID" value="OGF79377.1"/>
    <property type="molecule type" value="Genomic_DNA"/>
</dbReference>
<name>A0A1F5WUP4_9BACT</name>
<sequence>MTDKKFFQISEKYQKELKSYIQKNFGRKCGHIGKDQLSLDCVICKTWVTYEFFSWFVENLDDLDKWEKILRRQ</sequence>
<evidence type="ECO:0000313" key="2">
    <source>
        <dbReference type="Proteomes" id="UP000178425"/>
    </source>
</evidence>
<organism evidence="1 2">
    <name type="scientific">Candidatus Giovannonibacteria bacterium RIFCSPHIGHO2_02_43_13</name>
    <dbReference type="NCBI Taxonomy" id="1798330"/>
    <lineage>
        <taxon>Bacteria</taxon>
        <taxon>Candidatus Giovannoniibacteriota</taxon>
    </lineage>
</organism>
<dbReference type="AlphaFoldDB" id="A0A1F5WUP4"/>